<feature type="compositionally biased region" description="Acidic residues" evidence="1">
    <location>
        <begin position="307"/>
        <end position="316"/>
    </location>
</feature>
<dbReference type="EMBL" id="NAJN01000546">
    <property type="protein sequence ID" value="TKA71742.1"/>
    <property type="molecule type" value="Genomic_DNA"/>
</dbReference>
<dbReference type="Gene3D" id="1.10.3970.10">
    <property type="entry name" value="BSD domain"/>
    <property type="match status" value="1"/>
</dbReference>
<feature type="compositionally biased region" description="Basic and acidic residues" evidence="1">
    <location>
        <begin position="1"/>
        <end position="10"/>
    </location>
</feature>
<feature type="region of interest" description="Disordered" evidence="1">
    <location>
        <begin position="288"/>
        <end position="427"/>
    </location>
</feature>
<dbReference type="PROSITE" id="PS50858">
    <property type="entry name" value="BSD"/>
    <property type="match status" value="1"/>
</dbReference>
<feature type="compositionally biased region" description="Low complexity" evidence="1">
    <location>
        <begin position="337"/>
        <end position="348"/>
    </location>
</feature>
<dbReference type="GO" id="GO:0005737">
    <property type="term" value="C:cytoplasm"/>
    <property type="evidence" value="ECO:0007669"/>
    <property type="project" value="TreeGrafter"/>
</dbReference>
<reference evidence="3 4" key="1">
    <citation type="submission" date="2017-03" db="EMBL/GenBank/DDBJ databases">
        <title>Genomes of endolithic fungi from Antarctica.</title>
        <authorList>
            <person name="Coleine C."/>
            <person name="Masonjones S."/>
            <person name="Stajich J.E."/>
        </authorList>
    </citation>
    <scope>NUCLEOTIDE SEQUENCE [LARGE SCALE GENOMIC DNA]</scope>
    <source>
        <strain evidence="3 4">CCFEE 5187</strain>
    </source>
</reference>
<feature type="compositionally biased region" description="Polar residues" evidence="1">
    <location>
        <begin position="112"/>
        <end position="121"/>
    </location>
</feature>
<name>A0A4U0X5L1_9PEZI</name>
<dbReference type="SUPFAM" id="SSF140383">
    <property type="entry name" value="BSD domain-like"/>
    <property type="match status" value="1"/>
</dbReference>
<feature type="compositionally biased region" description="Acidic residues" evidence="1">
    <location>
        <begin position="417"/>
        <end position="427"/>
    </location>
</feature>
<protein>
    <recommendedName>
        <fullName evidence="2">BSD domain-containing protein</fullName>
    </recommendedName>
</protein>
<evidence type="ECO:0000313" key="4">
    <source>
        <dbReference type="Proteomes" id="UP000308768"/>
    </source>
</evidence>
<feature type="compositionally biased region" description="Polar residues" evidence="1">
    <location>
        <begin position="317"/>
        <end position="329"/>
    </location>
</feature>
<dbReference type="InterPro" id="IPR051494">
    <property type="entry name" value="BSD_domain-containing"/>
</dbReference>
<dbReference type="Proteomes" id="UP000308768">
    <property type="component" value="Unassembled WGS sequence"/>
</dbReference>
<dbReference type="SMART" id="SM00751">
    <property type="entry name" value="BSD"/>
    <property type="match status" value="1"/>
</dbReference>
<gene>
    <name evidence="3" type="ORF">B0A49_04993</name>
</gene>
<evidence type="ECO:0000259" key="2">
    <source>
        <dbReference type="PROSITE" id="PS50858"/>
    </source>
</evidence>
<organism evidence="3 4">
    <name type="scientific">Cryomyces minteri</name>
    <dbReference type="NCBI Taxonomy" id="331657"/>
    <lineage>
        <taxon>Eukaryota</taxon>
        <taxon>Fungi</taxon>
        <taxon>Dikarya</taxon>
        <taxon>Ascomycota</taxon>
        <taxon>Pezizomycotina</taxon>
        <taxon>Dothideomycetes</taxon>
        <taxon>Dothideomycetes incertae sedis</taxon>
        <taxon>Cryomyces</taxon>
    </lineage>
</organism>
<feature type="compositionally biased region" description="Basic and acidic residues" evidence="1">
    <location>
        <begin position="391"/>
        <end position="406"/>
    </location>
</feature>
<dbReference type="OrthoDB" id="73788at2759"/>
<dbReference type="STRING" id="331657.A0A4U0X5L1"/>
<dbReference type="PANTHER" id="PTHR16019">
    <property type="entry name" value="SYNAPSE-ASSOCIATED PROTEIN"/>
    <property type="match status" value="1"/>
</dbReference>
<evidence type="ECO:0000256" key="1">
    <source>
        <dbReference type="SAM" id="MobiDB-lite"/>
    </source>
</evidence>
<dbReference type="InterPro" id="IPR035925">
    <property type="entry name" value="BSD_dom_sf"/>
</dbReference>
<dbReference type="Pfam" id="PF03909">
    <property type="entry name" value="BSD"/>
    <property type="match status" value="1"/>
</dbReference>
<proteinExistence type="predicted"/>
<dbReference type="PANTHER" id="PTHR16019:SF5">
    <property type="entry name" value="BSD DOMAIN-CONTAINING PROTEIN 1"/>
    <property type="match status" value="1"/>
</dbReference>
<feature type="domain" description="BSD" evidence="2">
    <location>
        <begin position="225"/>
        <end position="277"/>
    </location>
</feature>
<feature type="compositionally biased region" description="Basic and acidic residues" evidence="1">
    <location>
        <begin position="349"/>
        <end position="369"/>
    </location>
</feature>
<comment type="caution">
    <text evidence="3">The sequence shown here is derived from an EMBL/GenBank/DDBJ whole genome shotgun (WGS) entry which is preliminary data.</text>
</comment>
<dbReference type="InterPro" id="IPR005607">
    <property type="entry name" value="BSD_dom"/>
</dbReference>
<feature type="region of interest" description="Disordered" evidence="1">
    <location>
        <begin position="96"/>
        <end position="136"/>
    </location>
</feature>
<sequence>MDVAYDHIQEEALSPDEPSDKQDNNQRGLNSEFQEAFKAVSASPWGARLGGFFGTVKKQSESYYEGARQELTTVSSEATKGFTDLRSSIINRTRSLSFTQSQSAPEDAPLATPSSRAQASNDAPIESAPNKPDSLPADIVKEAEGMLSRLRLEAAARLKTISKAEDAADEALLKFGTNIRNFLRDADAEGKRVIHTTRFDAQLHVIHSSLDSFSRDAASPEFEPWAREFDVEKQTERIGRDLEAYEELRRAMEKLVPERVTYEEFWKRYYFLRHVIETEEQRRRELLKGASAEEEEQVTWDASSSSGDEDDDDDESLTPNPATPSLQPTSPHPIHESTAPQPTASTPTDTDHLKPTAEPHLSHDERSQADSDASYDIVSGATSRAPGSPRGLDKEKESSNPREQKGDAAGTGKTEGVAEESDEEDWE</sequence>
<feature type="region of interest" description="Disordered" evidence="1">
    <location>
        <begin position="1"/>
        <end position="30"/>
    </location>
</feature>
<dbReference type="AlphaFoldDB" id="A0A4U0X5L1"/>
<keyword evidence="4" id="KW-1185">Reference proteome</keyword>
<evidence type="ECO:0000313" key="3">
    <source>
        <dbReference type="EMBL" id="TKA71742.1"/>
    </source>
</evidence>
<accession>A0A4U0X5L1</accession>